<dbReference type="GO" id="GO:0008270">
    <property type="term" value="F:zinc ion binding"/>
    <property type="evidence" value="ECO:0007669"/>
    <property type="project" value="UniProtKB-KW"/>
</dbReference>
<evidence type="ECO:0000256" key="4">
    <source>
        <dbReference type="ARBA" id="ARBA00022801"/>
    </source>
</evidence>
<comment type="similarity">
    <text evidence="1">Belongs to the peptidase C48 family.</text>
</comment>
<dbReference type="PROSITE" id="PS50119">
    <property type="entry name" value="ZF_BBOX"/>
    <property type="match status" value="1"/>
</dbReference>
<evidence type="ECO:0000313" key="15">
    <source>
        <dbReference type="Proteomes" id="UP000735874"/>
    </source>
</evidence>
<dbReference type="Gene3D" id="1.10.150.50">
    <property type="entry name" value="Transcription Factor, Ets-1"/>
    <property type="match status" value="1"/>
</dbReference>
<feature type="domain" description="Ubiquitin-like protease family profile" evidence="12">
    <location>
        <begin position="46"/>
        <end position="208"/>
    </location>
</feature>
<evidence type="ECO:0000256" key="1">
    <source>
        <dbReference type="ARBA" id="ARBA00005234"/>
    </source>
</evidence>
<evidence type="ECO:0000256" key="8">
    <source>
        <dbReference type="SAM" id="MobiDB-lite"/>
    </source>
</evidence>
<dbReference type="VEuPathDB" id="FungiDB:PC110_g3319"/>
<evidence type="ECO:0000256" key="2">
    <source>
        <dbReference type="ARBA" id="ARBA00022670"/>
    </source>
</evidence>
<dbReference type="PROSITE" id="PS50011">
    <property type="entry name" value="PROTEIN_KINASE_DOM"/>
    <property type="match status" value="1"/>
</dbReference>
<protein>
    <recommendedName>
        <fullName evidence="16">Serine/threonine protein kinase</fullName>
    </recommendedName>
</protein>
<dbReference type="SUPFAM" id="SSF54001">
    <property type="entry name" value="Cysteine proteinases"/>
    <property type="match status" value="1"/>
</dbReference>
<organism evidence="13 15">
    <name type="scientific">Phytophthora cactorum</name>
    <dbReference type="NCBI Taxonomy" id="29920"/>
    <lineage>
        <taxon>Eukaryota</taxon>
        <taxon>Sar</taxon>
        <taxon>Stramenopiles</taxon>
        <taxon>Oomycota</taxon>
        <taxon>Peronosporomycetes</taxon>
        <taxon>Peronosporales</taxon>
        <taxon>Peronosporaceae</taxon>
        <taxon>Phytophthora</taxon>
    </lineage>
</organism>
<dbReference type="SMART" id="SM00454">
    <property type="entry name" value="SAM"/>
    <property type="match status" value="1"/>
</dbReference>
<evidence type="ECO:0000256" key="7">
    <source>
        <dbReference type="PROSITE-ProRule" id="PRU10141"/>
    </source>
</evidence>
<dbReference type="GO" id="GO:0004672">
    <property type="term" value="F:protein kinase activity"/>
    <property type="evidence" value="ECO:0007669"/>
    <property type="project" value="InterPro"/>
</dbReference>
<keyword evidence="6" id="KW-0862">Zinc</keyword>
<feature type="domain" description="B box-type" evidence="11">
    <location>
        <begin position="317"/>
        <end position="363"/>
    </location>
</feature>
<evidence type="ECO:0000256" key="5">
    <source>
        <dbReference type="ARBA" id="ARBA00022840"/>
    </source>
</evidence>
<feature type="domain" description="Protein kinase" evidence="9">
    <location>
        <begin position="610"/>
        <end position="892"/>
    </location>
</feature>
<dbReference type="PROSITE" id="PS00107">
    <property type="entry name" value="PROTEIN_KINASE_ATP"/>
    <property type="match status" value="1"/>
</dbReference>
<dbReference type="Proteomes" id="UP000735874">
    <property type="component" value="Unassembled WGS sequence"/>
</dbReference>
<dbReference type="VEuPathDB" id="FungiDB:PC110_g5436"/>
<dbReference type="Gene3D" id="3.40.395.10">
    <property type="entry name" value="Adenoviral Proteinase, Chain A"/>
    <property type="match status" value="1"/>
</dbReference>
<dbReference type="CDD" id="cd19757">
    <property type="entry name" value="Bbox1"/>
    <property type="match status" value="1"/>
</dbReference>
<dbReference type="PANTHER" id="PTHR45832">
    <property type="entry name" value="SERINE/THREONINE-PROTEIN KINASE SAMKA-RELATED-RELATED"/>
    <property type="match status" value="1"/>
</dbReference>
<dbReference type="InterPro" id="IPR017441">
    <property type="entry name" value="Protein_kinase_ATP_BS"/>
</dbReference>
<dbReference type="AlphaFoldDB" id="A0A8T0ZGK6"/>
<keyword evidence="6" id="KW-0863">Zinc-finger</keyword>
<reference evidence="13" key="1">
    <citation type="submission" date="2018-10" db="EMBL/GenBank/DDBJ databases">
        <title>Effector identification in a new, highly contiguous assembly of the strawberry crown rot pathogen Phytophthora cactorum.</title>
        <authorList>
            <person name="Armitage A.D."/>
            <person name="Nellist C.F."/>
            <person name="Bates H."/>
            <person name="Vickerstaff R.J."/>
            <person name="Harrison R.J."/>
        </authorList>
    </citation>
    <scope>NUCLEOTIDE SEQUENCE</scope>
    <source>
        <strain evidence="13">15-7</strain>
        <strain evidence="14">4040</strain>
    </source>
</reference>
<dbReference type="SMART" id="SM00336">
    <property type="entry name" value="BBOX"/>
    <property type="match status" value="1"/>
</dbReference>
<dbReference type="PANTHER" id="PTHR45832:SF6">
    <property type="entry name" value="PROTEIN KINASE DOMAIN-CONTAINING PROTEIN"/>
    <property type="match status" value="1"/>
</dbReference>
<dbReference type="GO" id="GO:0008234">
    <property type="term" value="F:cysteine-type peptidase activity"/>
    <property type="evidence" value="ECO:0007669"/>
    <property type="project" value="InterPro"/>
</dbReference>
<evidence type="ECO:0000259" key="12">
    <source>
        <dbReference type="PROSITE" id="PS50600"/>
    </source>
</evidence>
<evidence type="ECO:0000259" key="11">
    <source>
        <dbReference type="PROSITE" id="PS50119"/>
    </source>
</evidence>
<comment type="caution">
    <text evidence="13">The sequence shown here is derived from an EMBL/GenBank/DDBJ whole genome shotgun (WGS) entry which is preliminary data.</text>
</comment>
<dbReference type="SUPFAM" id="SSF56112">
    <property type="entry name" value="Protein kinase-like (PK-like)"/>
    <property type="match status" value="1"/>
</dbReference>
<dbReference type="Pfam" id="PF00643">
    <property type="entry name" value="zf-B_box"/>
    <property type="match status" value="1"/>
</dbReference>
<keyword evidence="2" id="KW-0645">Protease</keyword>
<keyword evidence="4" id="KW-0378">Hydrolase</keyword>
<gene>
    <name evidence="13" type="ORF">PC113_g7120</name>
    <name evidence="14" type="ORF">PC117_g7059</name>
</gene>
<feature type="binding site" evidence="7">
    <location>
        <position position="639"/>
    </location>
    <ligand>
        <name>ATP</name>
        <dbReference type="ChEBI" id="CHEBI:30616"/>
    </ligand>
</feature>
<dbReference type="GO" id="GO:0006508">
    <property type="term" value="P:proteolysis"/>
    <property type="evidence" value="ECO:0007669"/>
    <property type="project" value="UniProtKB-KW"/>
</dbReference>
<evidence type="ECO:0000256" key="3">
    <source>
        <dbReference type="ARBA" id="ARBA00022741"/>
    </source>
</evidence>
<dbReference type="EMBL" id="RCMG01000153">
    <property type="protein sequence ID" value="KAG2861471.1"/>
    <property type="molecule type" value="Genomic_DNA"/>
</dbReference>
<evidence type="ECO:0000313" key="13">
    <source>
        <dbReference type="EMBL" id="KAG2861471.1"/>
    </source>
</evidence>
<keyword evidence="5 7" id="KW-0067">ATP-binding</keyword>
<dbReference type="InterPro" id="IPR011009">
    <property type="entry name" value="Kinase-like_dom_sf"/>
</dbReference>
<dbReference type="InterPro" id="IPR038765">
    <property type="entry name" value="Papain-like_cys_pep_sf"/>
</dbReference>
<dbReference type="InterPro" id="IPR001660">
    <property type="entry name" value="SAM"/>
</dbReference>
<name>A0A8T0ZGK6_9STRA</name>
<keyword evidence="6" id="KW-0479">Metal-binding</keyword>
<evidence type="ECO:0000259" key="9">
    <source>
        <dbReference type="PROSITE" id="PS50011"/>
    </source>
</evidence>
<dbReference type="InterPro" id="IPR051931">
    <property type="entry name" value="PAK3-like"/>
</dbReference>
<proteinExistence type="inferred from homology"/>
<dbReference type="GO" id="GO:0005524">
    <property type="term" value="F:ATP binding"/>
    <property type="evidence" value="ECO:0007669"/>
    <property type="project" value="UniProtKB-UniRule"/>
</dbReference>
<dbReference type="InterPro" id="IPR003653">
    <property type="entry name" value="Peptidase_C48_C"/>
</dbReference>
<dbReference type="SUPFAM" id="SSF47769">
    <property type="entry name" value="SAM/Pointed domain"/>
    <property type="match status" value="1"/>
</dbReference>
<dbReference type="PROSITE" id="PS50600">
    <property type="entry name" value="ULP_PROTEASE"/>
    <property type="match status" value="1"/>
</dbReference>
<feature type="region of interest" description="Disordered" evidence="8">
    <location>
        <begin position="454"/>
        <end position="475"/>
    </location>
</feature>
<accession>A0A8T0ZGK6</accession>
<sequence>MDVARNLFKFVKTTLIEDDAEKEKRKHILRTIHHIHVDTGYHSGEHDIAFMELARFGGDNWLSDTCVYLASLPVAEEATKLTWHKTTLVNVADPIYMQTADEERRKGYLDTSDRVFSRMEANRIVFCPVYINIAFPHWCGSIFDMKRQIVWTYDPFHRQDFLDEVESTINSHFMPLMMTRVDIRTFPGLLQRDGHSCGVLVVQWFKVYLAVARATSPDHSIPMPRGDKLDPEKLKCSSLSLRDLATVLVPPQALLLMALTLRLRFFFLRPFERYYVMKSPVPAADSCLYGSVVGMDKLLALDLHDNQTTSMDPASSAPPSECDECEQRTAQVNCDDCGLVYCSQCDVHRHRKGKLQLHQRVQITRKRFEAPELEEILEEAGNSTANWKNYDVCEWLEAHDLKLFVEEAQVQKITGATLLSSEGLEKFLDAATGVSRGHKKKLQREVQKLQSLVKTKASESKMSPTPAPSPPIRRASNSMRRIGLNLRVDVEPAAAKPPPRRGTSLKPLGLGQLKIEVNEDDRAAIAAPTRTAGGRKNSGSLGLDIAQVKKEEKTVAASFDFSATGRLQTQGFEIDTRGIANAPFANLQQHSGNGTKPVSSTESISTKDHLLILEELGHGAGGKVYKALYMPTFRLVAVKVIRVYDQKKRHQMVRELKSLYVNFVPLATATFPSTSAATSSATQAACEELVVFYDAYTNPEIGSVSIVLEYMDGGSLEDYVQSASEGGGCLTEKEIANVAACGLKGLAFLHEHHQLHRDIKLSNMLINHQGQVKISDFGISRDLESTLAKATTFTGTLLYMAPERISGGMYSYPSDLWSFGLAVMACAIGKLPVPTKDGYWGVVHAVQEQPSPRLRDYGDHFSPELCDFLDQCLQKNPMYRPPAAGLLEHPFIKKNYSPREQTNVRLSRDQQPPTAKALEHSRQELRNIAEKTQIWCRDHADALRRLASINEASETSNHSKIEALARQLRVPVDEVASHFTFLDEYCK</sequence>
<dbReference type="InterPro" id="IPR013761">
    <property type="entry name" value="SAM/pointed_sf"/>
</dbReference>
<dbReference type="PROSITE" id="PS50105">
    <property type="entry name" value="SAM_DOMAIN"/>
    <property type="match status" value="1"/>
</dbReference>
<dbReference type="Gene3D" id="3.30.200.20">
    <property type="entry name" value="Phosphorylase Kinase, domain 1"/>
    <property type="match status" value="1"/>
</dbReference>
<dbReference type="EMBL" id="RCMK01000140">
    <property type="protein sequence ID" value="KAG2947138.1"/>
    <property type="molecule type" value="Genomic_DNA"/>
</dbReference>
<evidence type="ECO:0000259" key="10">
    <source>
        <dbReference type="PROSITE" id="PS50105"/>
    </source>
</evidence>
<feature type="domain" description="SAM" evidence="10">
    <location>
        <begin position="387"/>
        <end position="452"/>
    </location>
</feature>
<dbReference type="Pfam" id="PF00069">
    <property type="entry name" value="Pkinase"/>
    <property type="match status" value="1"/>
</dbReference>
<evidence type="ECO:0008006" key="16">
    <source>
        <dbReference type="Google" id="ProtNLM"/>
    </source>
</evidence>
<evidence type="ECO:0000313" key="14">
    <source>
        <dbReference type="EMBL" id="KAG2947138.1"/>
    </source>
</evidence>
<dbReference type="InterPro" id="IPR000719">
    <property type="entry name" value="Prot_kinase_dom"/>
</dbReference>
<dbReference type="Pfam" id="PF00536">
    <property type="entry name" value="SAM_1"/>
    <property type="match status" value="1"/>
</dbReference>
<dbReference type="InterPro" id="IPR000315">
    <property type="entry name" value="Znf_B-box"/>
</dbReference>
<keyword evidence="3 7" id="KW-0547">Nucleotide-binding</keyword>
<dbReference type="SMART" id="SM00220">
    <property type="entry name" value="S_TKc"/>
    <property type="match status" value="1"/>
</dbReference>
<dbReference type="Gene3D" id="1.10.510.10">
    <property type="entry name" value="Transferase(Phosphotransferase) domain 1"/>
    <property type="match status" value="1"/>
</dbReference>
<evidence type="ECO:0000256" key="6">
    <source>
        <dbReference type="PROSITE-ProRule" id="PRU00024"/>
    </source>
</evidence>
<dbReference type="Proteomes" id="UP000736787">
    <property type="component" value="Unassembled WGS sequence"/>
</dbReference>